<keyword evidence="2" id="KW-1185">Reference proteome</keyword>
<dbReference type="Gramene" id="OQU78689">
    <property type="protein sequence ID" value="OQU78689"/>
    <property type="gene ID" value="SORBI_3008G032701"/>
</dbReference>
<evidence type="ECO:0008006" key="3">
    <source>
        <dbReference type="Google" id="ProtNLM"/>
    </source>
</evidence>
<protein>
    <recommendedName>
        <fullName evidence="3">HMA domain-containing protein</fullName>
    </recommendedName>
</protein>
<organism evidence="1 2">
    <name type="scientific">Sorghum bicolor</name>
    <name type="common">Sorghum</name>
    <name type="synonym">Sorghum vulgare</name>
    <dbReference type="NCBI Taxonomy" id="4558"/>
    <lineage>
        <taxon>Eukaryota</taxon>
        <taxon>Viridiplantae</taxon>
        <taxon>Streptophyta</taxon>
        <taxon>Embryophyta</taxon>
        <taxon>Tracheophyta</taxon>
        <taxon>Spermatophyta</taxon>
        <taxon>Magnoliopsida</taxon>
        <taxon>Liliopsida</taxon>
        <taxon>Poales</taxon>
        <taxon>Poaceae</taxon>
        <taxon>PACMAD clade</taxon>
        <taxon>Panicoideae</taxon>
        <taxon>Andropogonodae</taxon>
        <taxon>Andropogoneae</taxon>
        <taxon>Sorghinae</taxon>
        <taxon>Sorghum</taxon>
    </lineage>
</organism>
<accession>A0A1Z5R556</accession>
<dbReference type="EMBL" id="CM000767">
    <property type="protein sequence ID" value="OQU78689.1"/>
    <property type="molecule type" value="Genomic_DNA"/>
</dbReference>
<dbReference type="AlphaFoldDB" id="A0A1Z5R556"/>
<dbReference type="SUPFAM" id="SSF55008">
    <property type="entry name" value="HMA, heavy metal-associated domain"/>
    <property type="match status" value="1"/>
</dbReference>
<name>A0A1Z5R556_SORBI</name>
<evidence type="ECO:0000313" key="2">
    <source>
        <dbReference type="Proteomes" id="UP000000768"/>
    </source>
</evidence>
<dbReference type="Gene3D" id="3.30.70.100">
    <property type="match status" value="1"/>
</dbReference>
<sequence>MSYDLKVGIHCDGCVKKIKRILHKFDDNKKSSKMVLECSWRGSFVHQQIYDLKVGIHCDGCVKKIKRILYTRLMITKKSFKNWASTVKAV</sequence>
<reference evidence="1 2" key="1">
    <citation type="journal article" date="2009" name="Nature">
        <title>The Sorghum bicolor genome and the diversification of grasses.</title>
        <authorList>
            <person name="Paterson A.H."/>
            <person name="Bowers J.E."/>
            <person name="Bruggmann R."/>
            <person name="Dubchak I."/>
            <person name="Grimwood J."/>
            <person name="Gundlach H."/>
            <person name="Haberer G."/>
            <person name="Hellsten U."/>
            <person name="Mitros T."/>
            <person name="Poliakov A."/>
            <person name="Schmutz J."/>
            <person name="Spannagl M."/>
            <person name="Tang H."/>
            <person name="Wang X."/>
            <person name="Wicker T."/>
            <person name="Bharti A.K."/>
            <person name="Chapman J."/>
            <person name="Feltus F.A."/>
            <person name="Gowik U."/>
            <person name="Grigoriev I.V."/>
            <person name="Lyons E."/>
            <person name="Maher C.A."/>
            <person name="Martis M."/>
            <person name="Narechania A."/>
            <person name="Otillar R.P."/>
            <person name="Penning B.W."/>
            <person name="Salamov A.A."/>
            <person name="Wang Y."/>
            <person name="Zhang L."/>
            <person name="Carpita N.C."/>
            <person name="Freeling M."/>
            <person name="Gingle A.R."/>
            <person name="Hash C.T."/>
            <person name="Keller B."/>
            <person name="Klein P."/>
            <person name="Kresovich S."/>
            <person name="McCann M.C."/>
            <person name="Ming R."/>
            <person name="Peterson D.G."/>
            <person name="Mehboob-ur-Rahman"/>
            <person name="Ware D."/>
            <person name="Westhoff P."/>
            <person name="Mayer K.F."/>
            <person name="Messing J."/>
            <person name="Rokhsar D.S."/>
        </authorList>
    </citation>
    <scope>NUCLEOTIDE SEQUENCE [LARGE SCALE GENOMIC DNA]</scope>
    <source>
        <strain evidence="2">cv. BTx623</strain>
    </source>
</reference>
<proteinExistence type="predicted"/>
<dbReference type="InParanoid" id="A0A1Z5R556"/>
<dbReference type="GO" id="GO:0046872">
    <property type="term" value="F:metal ion binding"/>
    <property type="evidence" value="ECO:0007669"/>
    <property type="project" value="InterPro"/>
</dbReference>
<evidence type="ECO:0000313" key="1">
    <source>
        <dbReference type="EMBL" id="OQU78689.1"/>
    </source>
</evidence>
<dbReference type="InterPro" id="IPR036163">
    <property type="entry name" value="HMA_dom_sf"/>
</dbReference>
<dbReference type="Proteomes" id="UP000000768">
    <property type="component" value="Chromosome 8"/>
</dbReference>
<reference evidence="2" key="2">
    <citation type="journal article" date="2018" name="Plant J.">
        <title>The Sorghum bicolor reference genome: improved assembly, gene annotations, a transcriptome atlas, and signatures of genome organization.</title>
        <authorList>
            <person name="McCormick R.F."/>
            <person name="Truong S.K."/>
            <person name="Sreedasyam A."/>
            <person name="Jenkins J."/>
            <person name="Shu S."/>
            <person name="Sims D."/>
            <person name="Kennedy M."/>
            <person name="Amirebrahimi M."/>
            <person name="Weers B.D."/>
            <person name="McKinley B."/>
            <person name="Mattison A."/>
            <person name="Morishige D.T."/>
            <person name="Grimwood J."/>
            <person name="Schmutz J."/>
            <person name="Mullet J.E."/>
        </authorList>
    </citation>
    <scope>NUCLEOTIDE SEQUENCE [LARGE SCALE GENOMIC DNA]</scope>
    <source>
        <strain evidence="2">cv. BTx623</strain>
    </source>
</reference>
<gene>
    <name evidence="1" type="ORF">SORBI_3008G032701</name>
</gene>